<evidence type="ECO:0000256" key="1">
    <source>
        <dbReference type="ARBA" id="ARBA00004123"/>
    </source>
</evidence>
<feature type="region of interest" description="Disordered" evidence="17">
    <location>
        <begin position="1"/>
        <end position="47"/>
    </location>
</feature>
<evidence type="ECO:0000256" key="13">
    <source>
        <dbReference type="ARBA" id="ARBA00023328"/>
    </source>
</evidence>
<keyword evidence="7" id="KW-0963">Cytoplasm</keyword>
<comment type="subcellular location">
    <subcellularLocation>
        <location evidence="3">Chromosome</location>
        <location evidence="3">Centromere</location>
        <location evidence="3">Kinetochore</location>
    </subcellularLocation>
    <subcellularLocation>
        <location evidence="2">Cytoplasm</location>
        <location evidence="2">Cytoskeleton</location>
        <location evidence="2">Spindle</location>
    </subcellularLocation>
    <subcellularLocation>
        <location evidence="1">Nucleus</location>
    </subcellularLocation>
</comment>
<protein>
    <recommendedName>
        <fullName evidence="5">DASH complex subunit DAM1</fullName>
    </recommendedName>
    <alternativeName>
        <fullName evidence="14">Outer kinetochore protein DAM1</fullName>
    </alternativeName>
</protein>
<feature type="compositionally biased region" description="Polar residues" evidence="17">
    <location>
        <begin position="284"/>
        <end position="305"/>
    </location>
</feature>
<dbReference type="GO" id="GO:0044732">
    <property type="term" value="C:mitotic spindle pole body"/>
    <property type="evidence" value="ECO:0007669"/>
    <property type="project" value="TreeGrafter"/>
</dbReference>
<feature type="coiled-coil region" evidence="16">
    <location>
        <begin position="120"/>
        <end position="147"/>
    </location>
</feature>
<evidence type="ECO:0000256" key="6">
    <source>
        <dbReference type="ARBA" id="ARBA00022454"/>
    </source>
</evidence>
<keyword evidence="9" id="KW-0159">Chromosome partition</keyword>
<keyword evidence="12" id="KW-0539">Nucleus</keyword>
<keyword evidence="19" id="KW-1185">Reference proteome</keyword>
<keyword evidence="8" id="KW-0493">Microtubule</keyword>
<dbReference type="GO" id="GO:0042729">
    <property type="term" value="C:DASH complex"/>
    <property type="evidence" value="ECO:0007669"/>
    <property type="project" value="InterPro"/>
</dbReference>
<keyword evidence="10" id="KW-0995">Kinetochore</keyword>
<evidence type="ECO:0000256" key="17">
    <source>
        <dbReference type="SAM" id="MobiDB-lite"/>
    </source>
</evidence>
<evidence type="ECO:0000256" key="3">
    <source>
        <dbReference type="ARBA" id="ARBA00004629"/>
    </source>
</evidence>
<accession>A0A0X8HV12</accession>
<evidence type="ECO:0000256" key="4">
    <source>
        <dbReference type="ARBA" id="ARBA00010073"/>
    </source>
</evidence>
<evidence type="ECO:0000256" key="10">
    <source>
        <dbReference type="ARBA" id="ARBA00022838"/>
    </source>
</evidence>
<evidence type="ECO:0000256" key="5">
    <source>
        <dbReference type="ARBA" id="ARBA00020497"/>
    </source>
</evidence>
<dbReference type="GO" id="GO:1990537">
    <property type="term" value="C:mitotic spindle polar microtubule"/>
    <property type="evidence" value="ECO:0007669"/>
    <property type="project" value="TreeGrafter"/>
</dbReference>
<dbReference type="InterPro" id="IPR013962">
    <property type="entry name" value="DASH_Dam1"/>
</dbReference>
<keyword evidence="16" id="KW-0175">Coiled coil</keyword>
<evidence type="ECO:0000256" key="16">
    <source>
        <dbReference type="SAM" id="Coils"/>
    </source>
</evidence>
<dbReference type="Pfam" id="PF08653">
    <property type="entry name" value="DASH_Dam1"/>
    <property type="match status" value="1"/>
</dbReference>
<dbReference type="PANTHER" id="PTHR28113">
    <property type="entry name" value="DASH COMPLEX SUBUNIT DAM1"/>
    <property type="match status" value="1"/>
</dbReference>
<evidence type="ECO:0000256" key="2">
    <source>
        <dbReference type="ARBA" id="ARBA00004186"/>
    </source>
</evidence>
<keyword evidence="11" id="KW-0206">Cytoskeleton</keyword>
<evidence type="ECO:0000256" key="12">
    <source>
        <dbReference type="ARBA" id="ARBA00023242"/>
    </source>
</evidence>
<dbReference type="OrthoDB" id="5586015at2759"/>
<dbReference type="EMBL" id="CP014246">
    <property type="protein sequence ID" value="AMD21939.1"/>
    <property type="molecule type" value="Genomic_DNA"/>
</dbReference>
<name>A0A0X8HV12_9SACH</name>
<evidence type="ECO:0000256" key="14">
    <source>
        <dbReference type="ARBA" id="ARBA00030453"/>
    </source>
</evidence>
<keyword evidence="6" id="KW-0158">Chromosome</keyword>
<dbReference type="PANTHER" id="PTHR28113:SF1">
    <property type="entry name" value="DASH COMPLEX SUBUNIT DAM1"/>
    <property type="match status" value="1"/>
</dbReference>
<sequence>MSKEGLRESKAATEYRLSISSNPGSRRSSIGEVNDHPRSGSVENNNDELRGATVIDTYVLPQIQELTDSMITLDANFTHMNFIHESLVDFNESMSALLYGLMCNSWCVDFPNLPHDTAHELSIRKELQSLEKERQLLLAQLRGTTSRSLAVISETEPTLQKENTQLVKKSTAIPQYNTISIRSMVADAEDDEDNTAASFVSNPTLAVAPPVIPVQQDVVRSKRRYSILNQIRNNESTSQQNSKTSNRLSSLAMPSITVEKRKSLAVSASRIANKKQALVRPASNGKTSSVSKRVHNNSTGKSISRSDPPMAPPFTTQGRRPPFR</sequence>
<proteinExistence type="inferred from homology"/>
<evidence type="ECO:0000256" key="15">
    <source>
        <dbReference type="ARBA" id="ARBA00047036"/>
    </source>
</evidence>
<gene>
    <name evidence="18" type="ORF">AW171_hschr63936</name>
</gene>
<evidence type="ECO:0000256" key="8">
    <source>
        <dbReference type="ARBA" id="ARBA00022701"/>
    </source>
</evidence>
<comment type="subunit">
    <text evidence="15">Component of the DASH complex consisting of ASK1, DAD1, DAD2, DAD3, DAD4, DAM1, DUO1, HSK3, SPC19 and SPC34, with a stoichiometry of one copy of each subunit per complex. Multiple DASH complexes oligomerize to form a ring that encircles spindle microtubules and organizes the rod-like NDC80 complexes of the outer kinetochore. DASH complex oligomerization strengthens microtubule attachments. Within the complex, DAM1 and DUO1 may form the microtubule connections. On cytoplasmic microtubules, DASH complexes appear to form patches instead of rings. Interacts with the outer kinetochore component NDC80; the interaction is direct.</text>
</comment>
<keyword evidence="13" id="KW-0137">Centromere</keyword>
<evidence type="ECO:0000256" key="11">
    <source>
        <dbReference type="ARBA" id="ARBA00023212"/>
    </source>
</evidence>
<evidence type="ECO:0000256" key="7">
    <source>
        <dbReference type="ARBA" id="ARBA00022490"/>
    </source>
</evidence>
<dbReference type="RefSeq" id="XP_017988935.1">
    <property type="nucleotide sequence ID" value="XM_018133446.1"/>
</dbReference>
<feature type="region of interest" description="Disordered" evidence="17">
    <location>
        <begin position="276"/>
        <end position="324"/>
    </location>
</feature>
<feature type="region of interest" description="Disordered" evidence="17">
    <location>
        <begin position="231"/>
        <end position="254"/>
    </location>
</feature>
<dbReference type="Proteomes" id="UP000243052">
    <property type="component" value="Chromosome vi"/>
</dbReference>
<reference evidence="18 19" key="1">
    <citation type="submission" date="2016-01" db="EMBL/GenBank/DDBJ databases">
        <title>Genome sequence of the yeast Holleya sinecauda.</title>
        <authorList>
            <person name="Dietrich F.S."/>
        </authorList>
    </citation>
    <scope>NUCLEOTIDE SEQUENCE [LARGE SCALE GENOMIC DNA]</scope>
    <source>
        <strain evidence="18 19">ATCC 58844</strain>
    </source>
</reference>
<organism evidence="18 19">
    <name type="scientific">Eremothecium sinecaudum</name>
    <dbReference type="NCBI Taxonomy" id="45286"/>
    <lineage>
        <taxon>Eukaryota</taxon>
        <taxon>Fungi</taxon>
        <taxon>Dikarya</taxon>
        <taxon>Ascomycota</taxon>
        <taxon>Saccharomycotina</taxon>
        <taxon>Saccharomycetes</taxon>
        <taxon>Saccharomycetales</taxon>
        <taxon>Saccharomycetaceae</taxon>
        <taxon>Eremothecium</taxon>
    </lineage>
</organism>
<comment type="similarity">
    <text evidence="4">Belongs to the DASH complex DAM1 family.</text>
</comment>
<dbReference type="GeneID" id="28725261"/>
<dbReference type="GO" id="GO:1990758">
    <property type="term" value="P:mitotic sister chromatid biorientation"/>
    <property type="evidence" value="ECO:0007669"/>
    <property type="project" value="TreeGrafter"/>
</dbReference>
<feature type="compositionally biased region" description="Basic and acidic residues" evidence="17">
    <location>
        <begin position="1"/>
        <end position="13"/>
    </location>
</feature>
<dbReference type="STRING" id="45286.A0A0X8HV12"/>
<evidence type="ECO:0000256" key="9">
    <source>
        <dbReference type="ARBA" id="ARBA00022829"/>
    </source>
</evidence>
<evidence type="ECO:0000313" key="19">
    <source>
        <dbReference type="Proteomes" id="UP000243052"/>
    </source>
</evidence>
<dbReference type="AlphaFoldDB" id="A0A0X8HV12"/>
<feature type="compositionally biased region" description="Low complexity" evidence="17">
    <location>
        <begin position="18"/>
        <end position="31"/>
    </location>
</feature>
<evidence type="ECO:0000313" key="18">
    <source>
        <dbReference type="EMBL" id="AMD21939.1"/>
    </source>
</evidence>
<feature type="compositionally biased region" description="Polar residues" evidence="17">
    <location>
        <begin position="231"/>
        <end position="249"/>
    </location>
</feature>